<dbReference type="EMBL" id="PGEM01000143">
    <property type="protein sequence ID" value="PPJ62092.1"/>
    <property type="molecule type" value="Genomic_DNA"/>
</dbReference>
<dbReference type="Proteomes" id="UP000239589">
    <property type="component" value="Unassembled WGS sequence"/>
</dbReference>
<dbReference type="OrthoDB" id="67788at2"/>
<protein>
    <submittedName>
        <fullName evidence="1">Uncharacterized protein</fullName>
    </submittedName>
</protein>
<accession>A0A2S6CQX1</accession>
<name>A0A2S6CQX1_9CYAN</name>
<dbReference type="RefSeq" id="WP_133164044.1">
    <property type="nucleotide sequence ID" value="NZ_PGEM01000143.1"/>
</dbReference>
<gene>
    <name evidence="1" type="ORF">CUN59_17520</name>
</gene>
<reference evidence="1 2" key="1">
    <citation type="submission" date="2018-02" db="EMBL/GenBank/DDBJ databases">
        <title>Discovery of a pederin family compound in a non-symbiotic bloom-forming cyanobacterium.</title>
        <authorList>
            <person name="Kust A."/>
            <person name="Mares J."/>
            <person name="Jokela J."/>
            <person name="Urajova P."/>
            <person name="Hajek J."/>
            <person name="Saurav K."/>
            <person name="Voracova K."/>
            <person name="Fewer D.P."/>
            <person name="Haapaniemi E."/>
            <person name="Permi P."/>
            <person name="Rehakova K."/>
            <person name="Sivonen K."/>
            <person name="Hrouzek P."/>
        </authorList>
    </citation>
    <scope>NUCLEOTIDE SEQUENCE [LARGE SCALE GENOMIC DNA]</scope>
    <source>
        <strain evidence="1 2">CHARLIE-1</strain>
    </source>
</reference>
<feature type="non-terminal residue" evidence="1">
    <location>
        <position position="72"/>
    </location>
</feature>
<evidence type="ECO:0000313" key="1">
    <source>
        <dbReference type="EMBL" id="PPJ62092.1"/>
    </source>
</evidence>
<keyword evidence="2" id="KW-1185">Reference proteome</keyword>
<sequence>MINIALKNRQWIEQKNYFRKADPKVNYWFDFYYNKLQRYRDKFGNDFCLIIAGSENQEGDFYAIPFMALLEW</sequence>
<dbReference type="AlphaFoldDB" id="A0A2S6CQX1"/>
<comment type="caution">
    <text evidence="1">The sequence shown here is derived from an EMBL/GenBank/DDBJ whole genome shotgun (WGS) entry which is preliminary data.</text>
</comment>
<organism evidence="1 2">
    <name type="scientific">Cuspidothrix issatschenkoi CHARLIE-1</name>
    <dbReference type="NCBI Taxonomy" id="2052836"/>
    <lineage>
        <taxon>Bacteria</taxon>
        <taxon>Bacillati</taxon>
        <taxon>Cyanobacteriota</taxon>
        <taxon>Cyanophyceae</taxon>
        <taxon>Nostocales</taxon>
        <taxon>Aphanizomenonaceae</taxon>
        <taxon>Cuspidothrix</taxon>
    </lineage>
</organism>
<evidence type="ECO:0000313" key="2">
    <source>
        <dbReference type="Proteomes" id="UP000239589"/>
    </source>
</evidence>
<proteinExistence type="predicted"/>